<keyword evidence="2" id="KW-0067">ATP-binding</keyword>
<dbReference type="GO" id="GO:0000055">
    <property type="term" value="P:ribosomal large subunit export from nucleus"/>
    <property type="evidence" value="ECO:0007669"/>
    <property type="project" value="TreeGrafter"/>
</dbReference>
<comment type="caution">
    <text evidence="5">The sequence shown here is derived from an EMBL/GenBank/DDBJ whole genome shotgun (WGS) entry which is preliminary data.</text>
</comment>
<organism evidence="5 6">
    <name type="scientific">Geodia barretti</name>
    <name type="common">Barrett's horny sponge</name>
    <dbReference type="NCBI Taxonomy" id="519541"/>
    <lineage>
        <taxon>Eukaryota</taxon>
        <taxon>Metazoa</taxon>
        <taxon>Porifera</taxon>
        <taxon>Demospongiae</taxon>
        <taxon>Heteroscleromorpha</taxon>
        <taxon>Tetractinellida</taxon>
        <taxon>Astrophorina</taxon>
        <taxon>Geodiidae</taxon>
        <taxon>Geodia</taxon>
    </lineage>
</organism>
<name>A0AA35RYI4_GEOBA</name>
<feature type="compositionally biased region" description="Acidic residues" evidence="3">
    <location>
        <begin position="1855"/>
        <end position="1875"/>
    </location>
</feature>
<feature type="compositionally biased region" description="Low complexity" evidence="3">
    <location>
        <begin position="2057"/>
        <end position="2066"/>
    </location>
</feature>
<feature type="compositionally biased region" description="Acidic residues" evidence="3">
    <location>
        <begin position="1959"/>
        <end position="1975"/>
    </location>
</feature>
<dbReference type="Proteomes" id="UP001174909">
    <property type="component" value="Unassembled WGS sequence"/>
</dbReference>
<dbReference type="InterPro" id="IPR002035">
    <property type="entry name" value="VWF_A"/>
</dbReference>
<dbReference type="PANTHER" id="PTHR48103">
    <property type="entry name" value="MIDASIN-RELATED"/>
    <property type="match status" value="1"/>
</dbReference>
<dbReference type="EMBL" id="CASHTH010001743">
    <property type="protein sequence ID" value="CAI8019293.1"/>
    <property type="molecule type" value="Genomic_DNA"/>
</dbReference>
<feature type="compositionally biased region" description="Basic and acidic residues" evidence="3">
    <location>
        <begin position="2041"/>
        <end position="2052"/>
    </location>
</feature>
<feature type="domain" description="VWFA" evidence="4">
    <location>
        <begin position="2342"/>
        <end position="2486"/>
    </location>
</feature>
<protein>
    <submittedName>
        <fullName evidence="5">Midasin</fullName>
    </submittedName>
</protein>
<feature type="compositionally biased region" description="Polar residues" evidence="3">
    <location>
        <begin position="2167"/>
        <end position="2184"/>
    </location>
</feature>
<dbReference type="GO" id="GO:0005634">
    <property type="term" value="C:nucleus"/>
    <property type="evidence" value="ECO:0007669"/>
    <property type="project" value="TreeGrafter"/>
</dbReference>
<gene>
    <name evidence="5" type="ORF">GBAR_LOCUS11610</name>
</gene>
<feature type="compositionally biased region" description="Acidic residues" evidence="3">
    <location>
        <begin position="1817"/>
        <end position="1834"/>
    </location>
</feature>
<proteinExistence type="predicted"/>
<accession>A0AA35RYI4</accession>
<sequence length="2550" mass="285572">MDVDAALQVFTSHASVSDYHMRKGLMTTLVSLCASDYHVAGVVNSWCTSLQEYANKKAHVAIERGDFTYNVPNLLSISNPMVTSLASMKLKSLTLEEKMLVLGTRVTSLKELLQWHSRIGTSTLSVSYQAYTGQLQLETMIHPSVQLIQPFLSVFINHLSSTLVSSDRDSNMEVVEWLAVIIHSFSRPVHSLTQLAGLWTVFKTRCISPSSAARKSELVSLMSSLQPLEKVVHNCCFFAEVRDSFCQSVNSMKHCNPLSSEKEKIGSISCFKELSSEDSICTVGTYQHKVDQMKILLSTLWLNGCSVSNTPLVDLQQKLMLANSLLRSTVAALGRALKFPDLTAWLTGEQLPSESLSELCCEAQRVCPDHSGPQFWQRLCHEISAAFNELAFVKESLEMAFGDIGGNRDLHGELTLLCGLSTGCVHVGTVVTNMLLPTAIDPVSLKEVDYKCYQMLAAQQSAIMKACDAHYLTTTGKTLGDLMQARSPIDTVMPGRRGGISPYVSYVVERKEFCEKLFQSQKPPVLSSSAREKYSQMVSVCTDVVNTFCSSERVASLLQGASVATQDSFSRVETWSRALRAAVDKLHSEFPSLEDVAKPFTTGLLQTVAGVTSLMSFRLAILSPQFKLLSVLRDSSQFPFATTENGSGSAAFILQLLDSLTVITEDISALKESERQQFHKRMLLIGVKFSKCFISNTTSCTTLSRRWYSLCSTLLKYCWLLWNRAEQANRAKMEQESSLYRYRTKTHNISLLGEGEVDDEVVRQIFPIYDEHFERLSGKEDSSNDDAHMEADEGVQEVCQFTYLEMREVFDLHQQLFTPQSQSQHHPYQLFETMRARYSFAAALAHKFDNLPGLTTDYCLFGAHARMCKDMLTELTRELPLKQRNIYKESVVSEAVKVGPVVNGLKERVEELLMEWPNHPGLVQVQVSCGKVLSLSVQEPLMKILAGLEYILRKSQDWEAYAASHVSLRQQLDQLTQLILDWRRLELRSWRSLFEECSSGVQCEGSKWWFHIYSLCQESTSNRQGNNKELLESVHEFVEVASLGEFTIRLKLLRAFATDMFLQGHPTLGNLLANTVNYYQQFAPLVTSHSSKITAVIDKEFNDLVRIMRWNDGNYWALKASTEKSHRTLVKFMRKLKGALSEPVHPLLTAGALQTNDSDEESSVDNEQLKIPHTVDLESTDLNLTDTQQQLLHSVTLGTFAGSDPHSLTAAMAIRRMKEMVCEYSSSAIYQQWNTTVNDFSGEIIETVKQLQSLDFLDKLEGDKRKSAIKLNLNQKRKAIVELFKYLKKQGLSRHGELNFTIELKCEIFQLPVIEEQVAVEIPDQWTESIQKYFYHSIGRLASLQSAFVTPTKDLSPTQLKCCKGYASHLVQLICSQRKTLSSACSSIGILQHRLQQLKFLVGGELYTLQVAEYMHWQSTALAMVEVSLELVHDFKNVVETLPENVDTSTTAEAPPILSCGDRSIANRAITMLQDKVPDLQILFDQLMLKEKTRGDESVFFVTRKDVQEVAGVCSQVESFCNQILDVLHLVLGRENHRVAMFEFLEIARSYLITTCQQCREWIASAASTNSGFSPRQKCCETQEFLVSNEQKSGCNRKTRAIDSVSVLQNMVLAVQRVMQRHRKLAMHMQQNSEELLEIPCCLYLHTTSTEGINDMNPEAVVGGVTSLLTTTVADVCEGSMKKLVPVVSLLDQYISLLRELVLRLALAHRTFCKLSSILLALFTDLVSKGVCAPPEAEEVEGEGGTDFEAAEGGGFDDGLGAKNVSNEVDAENLEDPTKKSGEEEETLDQKGPDAGRENGEEDAVDMTQDFGGDVADLPEEDEESEGQDWEDLDKEMGELGGDNPEQIDRNMWVPEEEQDETEQSEEQQEGSAESDEAKIVAQEGQPKPCRSERGQEPRPAGEDNENDKDEDTLVAQGSDQNMLEEHNQEIEDGDPGFDLDNMDQDEMEREEKMSSGEEQVDNIEDSVDDIEEDGSQYSQENEPNTMEELNNEPQTSEVAATQSLESKGQTGAETVTSDENLPPNSSQQEQQESTEVGNNKSKEDKSYEDKAANGASTSLVTSSTSQQEPKGQKLRSRLHHRPLEDYSLAGQEERLAKRPRLVLERTEGKHTPHERMESDTVQHLRDEGAMEHDAVVWDAAPLMQPPGTIPPTDLGDPTDQNDDSQADNTEQTRQPQFSDNTVDTGLLCPPQDPDTVVQEEQMETEVEKEESSLSHAQATMPEPHSFFVNTSLLPGQQGRVLDEHNLREGLMEDIKVLHAKSKDVDAEKMWQRYELLMSGLAQSLCEELRLALTPTQASQLKGDYRTGKRLNMRRIIPYIASYFQNDQIWLRRTKPSKRDYQVLVAVDDSASMNENECNQMAYESLAMISSALYRLECGQIGILRFGESAELLHGFDEPFTVGTGAHVLQQLSFSQSRTNFAEMLQVSNTLFTQSLRTRRGHSSPLTSQLLLVLSDGRGVFADGTTVVEVALRSLNELGVLTVFVILDTLSKESVLNIKVPSFTPGKAPVIRSYLETFPFSFYIVLQDIKSLPIVLGKALQQWFQLISGQ</sequence>
<feature type="compositionally biased region" description="Basic and acidic residues" evidence="3">
    <location>
        <begin position="2092"/>
        <end position="2121"/>
    </location>
</feature>
<evidence type="ECO:0000256" key="2">
    <source>
        <dbReference type="ARBA" id="ARBA00022840"/>
    </source>
</evidence>
<feature type="region of interest" description="Disordered" evidence="3">
    <location>
        <begin position="2142"/>
        <end position="2190"/>
    </location>
</feature>
<dbReference type="InterPro" id="IPR036465">
    <property type="entry name" value="vWFA_dom_sf"/>
</dbReference>
<feature type="compositionally biased region" description="Basic and acidic residues" evidence="3">
    <location>
        <begin position="1890"/>
        <end position="1902"/>
    </location>
</feature>
<feature type="region of interest" description="Disordered" evidence="3">
    <location>
        <begin position="1737"/>
        <end position="2121"/>
    </location>
</feature>
<dbReference type="GO" id="GO:0030687">
    <property type="term" value="C:preribosome, large subunit precursor"/>
    <property type="evidence" value="ECO:0007669"/>
    <property type="project" value="TreeGrafter"/>
</dbReference>
<dbReference type="GO" id="GO:0000027">
    <property type="term" value="P:ribosomal large subunit assembly"/>
    <property type="evidence" value="ECO:0007669"/>
    <property type="project" value="TreeGrafter"/>
</dbReference>
<feature type="compositionally biased region" description="Acidic residues" evidence="3">
    <location>
        <begin position="1903"/>
        <end position="1913"/>
    </location>
</feature>
<evidence type="ECO:0000313" key="6">
    <source>
        <dbReference type="Proteomes" id="UP001174909"/>
    </source>
</evidence>
<feature type="compositionally biased region" description="Polar residues" evidence="3">
    <location>
        <begin position="1976"/>
        <end position="2025"/>
    </location>
</feature>
<evidence type="ECO:0000256" key="1">
    <source>
        <dbReference type="ARBA" id="ARBA00022741"/>
    </source>
</evidence>
<dbReference type="PANTHER" id="PTHR48103:SF2">
    <property type="entry name" value="MIDASIN"/>
    <property type="match status" value="1"/>
</dbReference>
<keyword evidence="1" id="KW-0547">Nucleotide-binding</keyword>
<feature type="compositionally biased region" description="Acidic residues" evidence="3">
    <location>
        <begin position="1737"/>
        <end position="1750"/>
    </location>
</feature>
<feature type="compositionally biased region" description="Low complexity" evidence="3">
    <location>
        <begin position="2026"/>
        <end position="2036"/>
    </location>
</feature>
<dbReference type="Gene3D" id="3.40.50.410">
    <property type="entry name" value="von Willebrand factor, type A domain"/>
    <property type="match status" value="1"/>
</dbReference>
<dbReference type="GO" id="GO:0005524">
    <property type="term" value="F:ATP binding"/>
    <property type="evidence" value="ECO:0007669"/>
    <property type="project" value="UniProtKB-KW"/>
</dbReference>
<dbReference type="SUPFAM" id="SSF53300">
    <property type="entry name" value="vWA-like"/>
    <property type="match status" value="1"/>
</dbReference>
<evidence type="ECO:0000259" key="4">
    <source>
        <dbReference type="PROSITE" id="PS50234"/>
    </source>
</evidence>
<feature type="compositionally biased region" description="Acidic residues" evidence="3">
    <location>
        <begin position="1931"/>
        <end position="1949"/>
    </location>
</feature>
<evidence type="ECO:0000313" key="5">
    <source>
        <dbReference type="EMBL" id="CAI8019293.1"/>
    </source>
</evidence>
<keyword evidence="6" id="KW-1185">Reference proteome</keyword>
<dbReference type="PROSITE" id="PS50234">
    <property type="entry name" value="VWFA"/>
    <property type="match status" value="1"/>
</dbReference>
<evidence type="ECO:0000256" key="3">
    <source>
        <dbReference type="SAM" id="MobiDB-lite"/>
    </source>
</evidence>
<feature type="compositionally biased region" description="Basic and acidic residues" evidence="3">
    <location>
        <begin position="1776"/>
        <end position="1799"/>
    </location>
</feature>
<reference evidence="5" key="1">
    <citation type="submission" date="2023-03" db="EMBL/GenBank/DDBJ databases">
        <authorList>
            <person name="Steffen K."/>
            <person name="Cardenas P."/>
        </authorList>
    </citation>
    <scope>NUCLEOTIDE SEQUENCE</scope>
</reference>